<dbReference type="HOGENOM" id="CLU_3020309_0_0_1"/>
<organism evidence="1 2">
    <name type="scientific">Megaselia scalaris</name>
    <name type="common">Humpbacked fly</name>
    <name type="synonym">Phora scalaris</name>
    <dbReference type="NCBI Taxonomy" id="36166"/>
    <lineage>
        <taxon>Eukaryota</taxon>
        <taxon>Metazoa</taxon>
        <taxon>Ecdysozoa</taxon>
        <taxon>Arthropoda</taxon>
        <taxon>Hexapoda</taxon>
        <taxon>Insecta</taxon>
        <taxon>Pterygota</taxon>
        <taxon>Neoptera</taxon>
        <taxon>Endopterygota</taxon>
        <taxon>Diptera</taxon>
        <taxon>Brachycera</taxon>
        <taxon>Muscomorpha</taxon>
        <taxon>Platypezoidea</taxon>
        <taxon>Phoridae</taxon>
        <taxon>Megaseliini</taxon>
        <taxon>Megaselia</taxon>
    </lineage>
</organism>
<reference evidence="2" key="1">
    <citation type="submission" date="2013-02" db="EMBL/GenBank/DDBJ databases">
        <authorList>
            <person name="Hughes D."/>
        </authorList>
    </citation>
    <scope>NUCLEOTIDE SEQUENCE</scope>
    <source>
        <strain>Durham</strain>
        <strain evidence="2">NC isolate 2 -- Noor lab</strain>
    </source>
</reference>
<proteinExistence type="predicted"/>
<accession>T1H5M2</accession>
<dbReference type="EnsemblMetazoa" id="MESCA012005-RA">
    <property type="protein sequence ID" value="MESCA012005-PA"/>
    <property type="gene ID" value="MESCA012005"/>
</dbReference>
<reference evidence="1" key="2">
    <citation type="submission" date="2015-06" db="UniProtKB">
        <authorList>
            <consortium name="EnsemblMetazoa"/>
        </authorList>
    </citation>
    <scope>IDENTIFICATION</scope>
</reference>
<keyword evidence="2" id="KW-1185">Reference proteome</keyword>
<evidence type="ECO:0000313" key="2">
    <source>
        <dbReference type="Proteomes" id="UP000015102"/>
    </source>
</evidence>
<dbReference type="AlphaFoldDB" id="T1H5M2"/>
<sequence length="56" mass="6607">CMSKLLTLHQTVCLYLIRPDKQIHVFLSMVLLQLQTDNEFVRFPYSNPSGTYSPYR</sequence>
<name>T1H5M2_MEGSC</name>
<evidence type="ECO:0000313" key="1">
    <source>
        <dbReference type="EnsemblMetazoa" id="MESCA012005-PA"/>
    </source>
</evidence>
<protein>
    <submittedName>
        <fullName evidence="1">Uncharacterized protein</fullName>
    </submittedName>
</protein>
<dbReference type="Proteomes" id="UP000015102">
    <property type="component" value="Unassembled WGS sequence"/>
</dbReference>